<sequence>MSPCGLSSQPSQKRASDWTHDSSHEVFKSVSTPEMKETDAEKKFCLGRNGFLRNERKCLSLVDGASLSVLVLLQTMNSSVSQAVDAQTCRPLVLRHQVLKM</sequence>
<dbReference type="AlphaFoldDB" id="A0A9N7Z0T9"/>
<protein>
    <submittedName>
        <fullName evidence="2">Uncharacterized protein</fullName>
    </submittedName>
</protein>
<evidence type="ECO:0000313" key="3">
    <source>
        <dbReference type="Proteomes" id="UP001153269"/>
    </source>
</evidence>
<dbReference type="Proteomes" id="UP001153269">
    <property type="component" value="Unassembled WGS sequence"/>
</dbReference>
<feature type="region of interest" description="Disordered" evidence="1">
    <location>
        <begin position="1"/>
        <end position="37"/>
    </location>
</feature>
<feature type="compositionally biased region" description="Polar residues" evidence="1">
    <location>
        <begin position="1"/>
        <end position="13"/>
    </location>
</feature>
<name>A0A9N7Z0T9_PLEPL</name>
<accession>A0A9N7Z0T9</accession>
<proteinExistence type="predicted"/>
<dbReference type="EMBL" id="CADEAL010004092">
    <property type="protein sequence ID" value="CAB1451528.1"/>
    <property type="molecule type" value="Genomic_DNA"/>
</dbReference>
<evidence type="ECO:0000313" key="2">
    <source>
        <dbReference type="EMBL" id="CAB1451528.1"/>
    </source>
</evidence>
<evidence type="ECO:0000256" key="1">
    <source>
        <dbReference type="SAM" id="MobiDB-lite"/>
    </source>
</evidence>
<gene>
    <name evidence="2" type="ORF">PLEPLA_LOCUS39222</name>
</gene>
<organism evidence="2 3">
    <name type="scientific">Pleuronectes platessa</name>
    <name type="common">European plaice</name>
    <dbReference type="NCBI Taxonomy" id="8262"/>
    <lineage>
        <taxon>Eukaryota</taxon>
        <taxon>Metazoa</taxon>
        <taxon>Chordata</taxon>
        <taxon>Craniata</taxon>
        <taxon>Vertebrata</taxon>
        <taxon>Euteleostomi</taxon>
        <taxon>Actinopterygii</taxon>
        <taxon>Neopterygii</taxon>
        <taxon>Teleostei</taxon>
        <taxon>Neoteleostei</taxon>
        <taxon>Acanthomorphata</taxon>
        <taxon>Carangaria</taxon>
        <taxon>Pleuronectiformes</taxon>
        <taxon>Pleuronectoidei</taxon>
        <taxon>Pleuronectidae</taxon>
        <taxon>Pleuronectes</taxon>
    </lineage>
</organism>
<comment type="caution">
    <text evidence="2">The sequence shown here is derived from an EMBL/GenBank/DDBJ whole genome shotgun (WGS) entry which is preliminary data.</text>
</comment>
<feature type="compositionally biased region" description="Basic and acidic residues" evidence="1">
    <location>
        <begin position="14"/>
        <end position="27"/>
    </location>
</feature>
<keyword evidence="3" id="KW-1185">Reference proteome</keyword>
<reference evidence="2" key="1">
    <citation type="submission" date="2020-03" db="EMBL/GenBank/DDBJ databases">
        <authorList>
            <person name="Weist P."/>
        </authorList>
    </citation>
    <scope>NUCLEOTIDE SEQUENCE</scope>
</reference>